<evidence type="ECO:0000256" key="1">
    <source>
        <dbReference type="PROSITE-ProRule" id="PRU00175"/>
    </source>
</evidence>
<dbReference type="EMBL" id="BAUL01000133">
    <property type="protein sequence ID" value="GAD95513.1"/>
    <property type="molecule type" value="Genomic_DNA"/>
</dbReference>
<dbReference type="InterPro" id="IPR001841">
    <property type="entry name" value="Znf_RING"/>
</dbReference>
<dbReference type="Gene3D" id="3.30.40.10">
    <property type="entry name" value="Zinc/RING finger domain, C3HC4 (zinc finger)"/>
    <property type="match status" value="1"/>
</dbReference>
<dbReference type="GO" id="GO:0061630">
    <property type="term" value="F:ubiquitin protein ligase activity"/>
    <property type="evidence" value="ECO:0007669"/>
    <property type="project" value="InterPro"/>
</dbReference>
<feature type="domain" description="SWIM-type" evidence="4">
    <location>
        <begin position="133"/>
        <end position="166"/>
    </location>
</feature>
<dbReference type="eggNOG" id="ENOG502RZA9">
    <property type="taxonomic scope" value="Eukaryota"/>
</dbReference>
<evidence type="ECO:0000259" key="4">
    <source>
        <dbReference type="PROSITE" id="PS50966"/>
    </source>
</evidence>
<dbReference type="OrthoDB" id="2122982at2759"/>
<dbReference type="Pfam" id="PF04434">
    <property type="entry name" value="SWIM"/>
    <property type="match status" value="1"/>
</dbReference>
<keyword evidence="1" id="KW-0479">Metal-binding</keyword>
<protein>
    <submittedName>
        <fullName evidence="5">RING finger domain protein (Znf1), putative</fullName>
    </submittedName>
</protein>
<sequence>MSAGAQTASSKRKRATAQELSAAPISPRSTKRKRNAAAAASGSVNVVDLTDESSPVSSSPRKKARSSLSSSSYLEEVTERRVRRLRNHPPNSFVEKLMRATTQRMYVVGQTRSGTDAVPEGKFDIVGTTGNIYRVNIGKEPSCTCPDARKRSDLCKHIIYVLVNVLKAPGHLQYQLAFLSSELREIFQGAPSSSQENASTDDTAGKRKPVEGDCPICFMEFDPNTEEIVWCKAACGNNVHKVCFQRWAMTQRANGVRCVYCRSDWQADEKGLELSSLLQHGRINDEGYVNVADQLGMSGERGMRPSLYFPLFAAFL</sequence>
<dbReference type="PANTHER" id="PTHR21540">
    <property type="entry name" value="RING FINGER AND SWIM DOMAIN-CONTAINING PROTEIN 2"/>
    <property type="match status" value="1"/>
</dbReference>
<dbReference type="PANTHER" id="PTHR21540:SF0">
    <property type="entry name" value="PHD FAMILY PROTEIN"/>
    <property type="match status" value="1"/>
</dbReference>
<accession>V5FTY8</accession>
<proteinExistence type="predicted"/>
<reference evidence="6" key="1">
    <citation type="journal article" date="2014" name="Genome Announc.">
        <title>Draft genome sequence of the formaldehyde-resistant fungus Byssochlamys spectabilis No. 5 (anamorph Paecilomyces variotii No. 5) (NBRC109023).</title>
        <authorList>
            <person name="Oka T."/>
            <person name="Ekino K."/>
            <person name="Fukuda K."/>
            <person name="Nomura Y."/>
        </authorList>
    </citation>
    <scope>NUCLEOTIDE SEQUENCE [LARGE SCALE GENOMIC DNA]</scope>
    <source>
        <strain evidence="6">No. 5 / NBRC 109023</strain>
    </source>
</reference>
<evidence type="ECO:0000256" key="2">
    <source>
        <dbReference type="SAM" id="MobiDB-lite"/>
    </source>
</evidence>
<evidence type="ECO:0000313" key="5">
    <source>
        <dbReference type="EMBL" id="GAD95513.1"/>
    </source>
</evidence>
<keyword evidence="6" id="KW-1185">Reference proteome</keyword>
<dbReference type="AlphaFoldDB" id="V5FTY8"/>
<dbReference type="SUPFAM" id="SSF57850">
    <property type="entry name" value="RING/U-box"/>
    <property type="match status" value="1"/>
</dbReference>
<dbReference type="GO" id="GO:0008270">
    <property type="term" value="F:zinc ion binding"/>
    <property type="evidence" value="ECO:0007669"/>
    <property type="project" value="UniProtKB-KW"/>
</dbReference>
<gene>
    <name evidence="5" type="ORF">PVAR5_4156</name>
</gene>
<dbReference type="PROSITE" id="PS50089">
    <property type="entry name" value="ZF_RING_2"/>
    <property type="match status" value="1"/>
</dbReference>
<keyword evidence="1" id="KW-0862">Zinc</keyword>
<dbReference type="InterPro" id="IPR039903">
    <property type="entry name" value="Zswim2"/>
</dbReference>
<evidence type="ECO:0000259" key="3">
    <source>
        <dbReference type="PROSITE" id="PS50089"/>
    </source>
</evidence>
<evidence type="ECO:0000313" key="6">
    <source>
        <dbReference type="Proteomes" id="UP000018001"/>
    </source>
</evidence>
<dbReference type="InterPro" id="IPR013083">
    <property type="entry name" value="Znf_RING/FYVE/PHD"/>
</dbReference>
<feature type="region of interest" description="Disordered" evidence="2">
    <location>
        <begin position="1"/>
        <end position="81"/>
    </location>
</feature>
<feature type="domain" description="RING-type" evidence="3">
    <location>
        <begin position="214"/>
        <end position="262"/>
    </location>
</feature>
<dbReference type="Proteomes" id="UP000018001">
    <property type="component" value="Unassembled WGS sequence"/>
</dbReference>
<keyword evidence="1" id="KW-0863">Zinc-finger</keyword>
<comment type="caution">
    <text evidence="5">The sequence shown here is derived from an EMBL/GenBank/DDBJ whole genome shotgun (WGS) entry which is preliminary data.</text>
</comment>
<organism evidence="5 6">
    <name type="scientific">Byssochlamys spectabilis (strain No. 5 / NBRC 109023)</name>
    <name type="common">Paecilomyces variotii</name>
    <dbReference type="NCBI Taxonomy" id="1356009"/>
    <lineage>
        <taxon>Eukaryota</taxon>
        <taxon>Fungi</taxon>
        <taxon>Dikarya</taxon>
        <taxon>Ascomycota</taxon>
        <taxon>Pezizomycotina</taxon>
        <taxon>Eurotiomycetes</taxon>
        <taxon>Eurotiomycetidae</taxon>
        <taxon>Eurotiales</taxon>
        <taxon>Thermoascaceae</taxon>
        <taxon>Paecilomyces</taxon>
    </lineage>
</organism>
<dbReference type="InParanoid" id="V5FTY8"/>
<dbReference type="InterPro" id="IPR007527">
    <property type="entry name" value="Znf_SWIM"/>
</dbReference>
<dbReference type="CDD" id="cd16494">
    <property type="entry name" value="RING-CH-C4HC3_ZSWM2"/>
    <property type="match status" value="1"/>
</dbReference>
<feature type="compositionally biased region" description="Low complexity" evidence="2">
    <location>
        <begin position="66"/>
        <end position="75"/>
    </location>
</feature>
<dbReference type="PROSITE" id="PS50966">
    <property type="entry name" value="ZF_SWIM"/>
    <property type="match status" value="1"/>
</dbReference>
<dbReference type="HOGENOM" id="CLU_037984_1_0_1"/>
<dbReference type="Pfam" id="PF13639">
    <property type="entry name" value="zf-RING_2"/>
    <property type="match status" value="1"/>
</dbReference>
<name>V5FTY8_BYSSN</name>